<dbReference type="EMBL" id="JAPEVB010000007">
    <property type="protein sequence ID" value="KAJ4385624.1"/>
    <property type="molecule type" value="Genomic_DNA"/>
</dbReference>
<feature type="transmembrane region" description="Helical" evidence="2">
    <location>
        <begin position="200"/>
        <end position="221"/>
    </location>
</feature>
<comment type="caution">
    <text evidence="3">The sequence shown here is derived from an EMBL/GenBank/DDBJ whole genome shotgun (WGS) entry which is preliminary data.</text>
</comment>
<feature type="region of interest" description="Disordered" evidence="1">
    <location>
        <begin position="261"/>
        <end position="308"/>
    </location>
</feature>
<keyword evidence="2" id="KW-0472">Membrane</keyword>
<accession>A0A9W8YIZ3</accession>
<dbReference type="Proteomes" id="UP001140453">
    <property type="component" value="Unassembled WGS sequence"/>
</dbReference>
<keyword evidence="2" id="KW-0812">Transmembrane</keyword>
<reference evidence="3" key="1">
    <citation type="submission" date="2022-10" db="EMBL/GenBank/DDBJ databases">
        <title>Tapping the CABI collections for fungal endophytes: first genome assemblies for Collariella, Neodidymelliopsis, Ascochyta clinopodiicola, Didymella pomorum, Didymosphaeria variabile, Neocosmospora piperis and Neocucurbitaria cava.</title>
        <authorList>
            <person name="Hill R."/>
        </authorList>
    </citation>
    <scope>NUCLEOTIDE SEQUENCE</scope>
    <source>
        <strain evidence="3">IMI 355082</strain>
    </source>
</reference>
<sequence>MAESATTHQPTEAANMPEKPAPAQVNTARHHQSLQLAQFQPIDMPKPKPFRPSKPYSVSKVTLGTFNFVFAIIVLGLSIGILTIRLYDIVTILIAGVMAVISILWQIAEYTTIFVRRSIYRPIHPGAHVGMHLILWVLALLVAVSCGFTLSYALGSWTVDSQCAGSDYGYYSSGTSYVYCDYYNFSSGAQARLYLGMLEAVTAFSILMLICHFALFVMACIETDRRRKWGKQTRVVYMVATSGPADGRTYYNQVLPPAPVQQRAGPSPEMHGYYAPPAPGAAAAAAHHATERTQSQEATSGPSAASHA</sequence>
<feature type="transmembrane region" description="Helical" evidence="2">
    <location>
        <begin position="129"/>
        <end position="152"/>
    </location>
</feature>
<feature type="compositionally biased region" description="Low complexity" evidence="1">
    <location>
        <begin position="271"/>
        <end position="287"/>
    </location>
</feature>
<evidence type="ECO:0008006" key="5">
    <source>
        <dbReference type="Google" id="ProtNLM"/>
    </source>
</evidence>
<feature type="compositionally biased region" description="Polar residues" evidence="1">
    <location>
        <begin position="292"/>
        <end position="308"/>
    </location>
</feature>
<feature type="region of interest" description="Disordered" evidence="1">
    <location>
        <begin position="1"/>
        <end position="27"/>
    </location>
</feature>
<evidence type="ECO:0000313" key="4">
    <source>
        <dbReference type="Proteomes" id="UP001140453"/>
    </source>
</evidence>
<evidence type="ECO:0000313" key="3">
    <source>
        <dbReference type="EMBL" id="KAJ4385624.1"/>
    </source>
</evidence>
<name>A0A9W8YIZ3_9PEZI</name>
<feature type="compositionally biased region" description="Polar residues" evidence="1">
    <location>
        <begin position="1"/>
        <end position="12"/>
    </location>
</feature>
<proteinExistence type="predicted"/>
<gene>
    <name evidence="3" type="ORF">N0V93_010053</name>
</gene>
<keyword evidence="2" id="KW-1133">Transmembrane helix</keyword>
<protein>
    <recommendedName>
        <fullName evidence="5">MARVEL domain-containing protein</fullName>
    </recommendedName>
</protein>
<evidence type="ECO:0000256" key="2">
    <source>
        <dbReference type="SAM" id="Phobius"/>
    </source>
</evidence>
<dbReference type="AlphaFoldDB" id="A0A9W8YIZ3"/>
<dbReference type="OrthoDB" id="5279542at2759"/>
<keyword evidence="4" id="KW-1185">Reference proteome</keyword>
<evidence type="ECO:0000256" key="1">
    <source>
        <dbReference type="SAM" id="MobiDB-lite"/>
    </source>
</evidence>
<feature type="transmembrane region" description="Helical" evidence="2">
    <location>
        <begin position="61"/>
        <end position="83"/>
    </location>
</feature>
<organism evidence="3 4">
    <name type="scientific">Gnomoniopsis smithogilvyi</name>
    <dbReference type="NCBI Taxonomy" id="1191159"/>
    <lineage>
        <taxon>Eukaryota</taxon>
        <taxon>Fungi</taxon>
        <taxon>Dikarya</taxon>
        <taxon>Ascomycota</taxon>
        <taxon>Pezizomycotina</taxon>
        <taxon>Sordariomycetes</taxon>
        <taxon>Sordariomycetidae</taxon>
        <taxon>Diaporthales</taxon>
        <taxon>Gnomoniaceae</taxon>
        <taxon>Gnomoniopsis</taxon>
    </lineage>
</organism>
<feature type="transmembrane region" description="Helical" evidence="2">
    <location>
        <begin position="89"/>
        <end position="108"/>
    </location>
</feature>